<dbReference type="OrthoDB" id="675397at2"/>
<dbReference type="SMART" id="SM00052">
    <property type="entry name" value="EAL"/>
    <property type="match status" value="1"/>
</dbReference>
<dbReference type="InterPro" id="IPR001633">
    <property type="entry name" value="EAL_dom"/>
</dbReference>
<protein>
    <recommendedName>
        <fullName evidence="2">cyclic-guanylate-specific phosphodiesterase</fullName>
        <ecNumber evidence="2">3.1.4.52</ecNumber>
    </recommendedName>
</protein>
<evidence type="ECO:0000256" key="1">
    <source>
        <dbReference type="ARBA" id="ARBA00004651"/>
    </source>
</evidence>
<keyword evidence="4" id="KW-0973">c-di-GMP</keyword>
<keyword evidence="7 10" id="KW-1133">Transmembrane helix</keyword>
<dbReference type="Gene3D" id="3.20.20.450">
    <property type="entry name" value="EAL domain"/>
    <property type="match status" value="1"/>
</dbReference>
<dbReference type="GO" id="GO:0005886">
    <property type="term" value="C:plasma membrane"/>
    <property type="evidence" value="ECO:0007669"/>
    <property type="project" value="UniProtKB-SubCell"/>
</dbReference>
<comment type="catalytic activity">
    <reaction evidence="9">
        <text>3',3'-c-di-GMP + H2O = 5'-phosphoguanylyl(3'-&gt;5')guanosine + H(+)</text>
        <dbReference type="Rhea" id="RHEA:24902"/>
        <dbReference type="ChEBI" id="CHEBI:15377"/>
        <dbReference type="ChEBI" id="CHEBI:15378"/>
        <dbReference type="ChEBI" id="CHEBI:58754"/>
        <dbReference type="ChEBI" id="CHEBI:58805"/>
        <dbReference type="EC" id="3.1.4.52"/>
    </reaction>
</comment>
<reference evidence="12 13" key="1">
    <citation type="submission" date="2018-03" db="EMBL/GenBank/DDBJ databases">
        <title>Whole genome sequencing of Histamine producing bacteria.</title>
        <authorList>
            <person name="Butler K."/>
        </authorList>
    </citation>
    <scope>NUCLEOTIDE SEQUENCE [LARGE SCALE GENOMIC DNA]</scope>
    <source>
        <strain evidence="12 13">DSM 19138</strain>
    </source>
</reference>
<sequence>MKKIKRLSHIKKPFFVLLSWLFMLAIIIPLISLSVIRSWQNYFDATANQIDTLSNGFNHDIKKHLAPLNNQFQQRLECNKELINKLQTSDYNAKNLTNFALVRNNKIICTAYMGSLPTPIPLQEPDWITQKGVRVVLNQDIPIFESQLTGRTVQKGAFLAFLDYQRGDSQTEFLWLKYRVYGLVNSKTAYSYGSEDFQLSDHTLHNSGQQWYELGYWLLKSCNNKPSNECKVIAIDIQQYFSSERNVTFILSMLLITVLMLTTIYSSRLHAWLYSLPRQVRTGLKDEQLQLHYQPIINMNDLSLSGCEVLCRWNNAEGNMLQPDQFIHIVEKNNQTRELTTLVVTKCIKELSFAKLLGKYQVAINAFPDDIASGHLARTLCRRLPVKYFNFFTIELTEKQITNFAALQEGVRQLRVLGFKVAIDDFGTGFSNLEGLRDLSVDTLKIDKSFVWGAETPSLKQSLVKHIVGIAKSLKLNIVAEGVETEQQLDLLRQLGIDFSQGYLHSRPLSISDYSNFVSAT</sequence>
<feature type="transmembrane region" description="Helical" evidence="10">
    <location>
        <begin position="12"/>
        <end position="36"/>
    </location>
</feature>
<evidence type="ECO:0000256" key="3">
    <source>
        <dbReference type="ARBA" id="ARBA00022475"/>
    </source>
</evidence>
<dbReference type="InterPro" id="IPR024744">
    <property type="entry name" value="CSS-motif_dom"/>
</dbReference>
<accession>A0A2T3N944</accession>
<evidence type="ECO:0000256" key="4">
    <source>
        <dbReference type="ARBA" id="ARBA00022636"/>
    </source>
</evidence>
<organism evidence="12 13">
    <name type="scientific">Photobacterium rosenbergii</name>
    <dbReference type="NCBI Taxonomy" id="294936"/>
    <lineage>
        <taxon>Bacteria</taxon>
        <taxon>Pseudomonadati</taxon>
        <taxon>Pseudomonadota</taxon>
        <taxon>Gammaproteobacteria</taxon>
        <taxon>Vibrionales</taxon>
        <taxon>Vibrionaceae</taxon>
        <taxon>Photobacterium</taxon>
    </lineage>
</organism>
<dbReference type="EMBL" id="PYMB01000013">
    <property type="protein sequence ID" value="PSW09853.1"/>
    <property type="molecule type" value="Genomic_DNA"/>
</dbReference>
<dbReference type="Pfam" id="PF00563">
    <property type="entry name" value="EAL"/>
    <property type="match status" value="1"/>
</dbReference>
<evidence type="ECO:0000256" key="7">
    <source>
        <dbReference type="ARBA" id="ARBA00022989"/>
    </source>
</evidence>
<dbReference type="EC" id="3.1.4.52" evidence="2"/>
<evidence type="ECO:0000313" key="13">
    <source>
        <dbReference type="Proteomes" id="UP000241346"/>
    </source>
</evidence>
<keyword evidence="8 10" id="KW-0472">Membrane</keyword>
<keyword evidence="6" id="KW-0378">Hydrolase</keyword>
<dbReference type="Pfam" id="PF12792">
    <property type="entry name" value="CSS-motif"/>
    <property type="match status" value="1"/>
</dbReference>
<evidence type="ECO:0000313" key="12">
    <source>
        <dbReference type="EMBL" id="PSW09853.1"/>
    </source>
</evidence>
<evidence type="ECO:0000256" key="2">
    <source>
        <dbReference type="ARBA" id="ARBA00012282"/>
    </source>
</evidence>
<dbReference type="CDD" id="cd01948">
    <property type="entry name" value="EAL"/>
    <property type="match status" value="1"/>
</dbReference>
<dbReference type="InterPro" id="IPR050706">
    <property type="entry name" value="Cyclic-di-GMP_PDE-like"/>
</dbReference>
<dbReference type="PROSITE" id="PS50883">
    <property type="entry name" value="EAL"/>
    <property type="match status" value="1"/>
</dbReference>
<gene>
    <name evidence="12" type="ORF">C9J01_20110</name>
</gene>
<name>A0A2T3N944_9GAMM</name>
<dbReference type="PANTHER" id="PTHR33121">
    <property type="entry name" value="CYCLIC DI-GMP PHOSPHODIESTERASE PDEF"/>
    <property type="match status" value="1"/>
</dbReference>
<feature type="domain" description="EAL" evidence="11">
    <location>
        <begin position="273"/>
        <end position="521"/>
    </location>
</feature>
<evidence type="ECO:0000256" key="6">
    <source>
        <dbReference type="ARBA" id="ARBA00022801"/>
    </source>
</evidence>
<keyword evidence="5 10" id="KW-0812">Transmembrane</keyword>
<dbReference type="Proteomes" id="UP000241346">
    <property type="component" value="Unassembled WGS sequence"/>
</dbReference>
<evidence type="ECO:0000256" key="5">
    <source>
        <dbReference type="ARBA" id="ARBA00022692"/>
    </source>
</evidence>
<evidence type="ECO:0000256" key="9">
    <source>
        <dbReference type="ARBA" id="ARBA00034290"/>
    </source>
</evidence>
<dbReference type="PANTHER" id="PTHR33121:SF79">
    <property type="entry name" value="CYCLIC DI-GMP PHOSPHODIESTERASE PDED-RELATED"/>
    <property type="match status" value="1"/>
</dbReference>
<comment type="subcellular location">
    <subcellularLocation>
        <location evidence="1">Cell membrane</location>
        <topology evidence="1">Multi-pass membrane protein</topology>
    </subcellularLocation>
</comment>
<evidence type="ECO:0000256" key="10">
    <source>
        <dbReference type="SAM" id="Phobius"/>
    </source>
</evidence>
<comment type="caution">
    <text evidence="12">The sequence shown here is derived from an EMBL/GenBank/DDBJ whole genome shotgun (WGS) entry which is preliminary data.</text>
</comment>
<dbReference type="GO" id="GO:0071111">
    <property type="term" value="F:cyclic-guanylate-specific phosphodiesterase activity"/>
    <property type="evidence" value="ECO:0007669"/>
    <property type="project" value="UniProtKB-EC"/>
</dbReference>
<keyword evidence="3" id="KW-1003">Cell membrane</keyword>
<dbReference type="SUPFAM" id="SSF141868">
    <property type="entry name" value="EAL domain-like"/>
    <property type="match status" value="1"/>
</dbReference>
<dbReference type="AlphaFoldDB" id="A0A2T3N944"/>
<dbReference type="InterPro" id="IPR035919">
    <property type="entry name" value="EAL_sf"/>
</dbReference>
<proteinExistence type="predicted"/>
<evidence type="ECO:0000256" key="8">
    <source>
        <dbReference type="ARBA" id="ARBA00023136"/>
    </source>
</evidence>
<evidence type="ECO:0000259" key="11">
    <source>
        <dbReference type="PROSITE" id="PS50883"/>
    </source>
</evidence>